<dbReference type="SUPFAM" id="SSF56436">
    <property type="entry name" value="C-type lectin-like"/>
    <property type="match status" value="1"/>
</dbReference>
<evidence type="ECO:0000313" key="5">
    <source>
        <dbReference type="Proteomes" id="UP000324222"/>
    </source>
</evidence>
<dbReference type="Gene3D" id="3.10.100.10">
    <property type="entry name" value="Mannose-Binding Protein A, subunit A"/>
    <property type="match status" value="1"/>
</dbReference>
<dbReference type="InterPro" id="IPR016186">
    <property type="entry name" value="C-type_lectin-like/link_sf"/>
</dbReference>
<gene>
    <name evidence="4" type="ORF">E2C01_082662</name>
</gene>
<sequence>MQLQVYCCENSVSVRKQLPPLRPFLWHHLCVALTLETRSAVIVINDQIINGTLNEDTGRSLVISGGGRLVIGQELDSAKGYFNIFQTLIGEVADWTLLNESLSVKEMRDYVACRGLPDRVHPLLHLDTSMLGWELYGPSLSYNLTVDDVCRRRFIDSLVMFPHRVEQREATRFCEMLGGKLPLPQNQEDNDDLIVLARDYEQECINNWNTVSWLGIFGNITAEAWQSQSDFTPLTWTNFQSRFNPPTKDTWRLESTLNESRSSATMKDDVSTSPIGRHNWSINSDECGQLQVRKLSNPKH</sequence>
<dbReference type="Pfam" id="PF00354">
    <property type="entry name" value="Pentaxin"/>
    <property type="match status" value="1"/>
</dbReference>
<dbReference type="EMBL" id="VSRR010075604">
    <property type="protein sequence ID" value="MPC87789.1"/>
    <property type="molecule type" value="Genomic_DNA"/>
</dbReference>
<comment type="caution">
    <text evidence="4">The sequence shown here is derived from an EMBL/GenBank/DDBJ whole genome shotgun (WGS) entry which is preliminary data.</text>
</comment>
<dbReference type="InterPro" id="IPR001759">
    <property type="entry name" value="PTX_dom"/>
</dbReference>
<keyword evidence="5" id="KW-1185">Reference proteome</keyword>
<evidence type="ECO:0000313" key="4">
    <source>
        <dbReference type="EMBL" id="MPC87789.1"/>
    </source>
</evidence>
<proteinExistence type="predicted"/>
<reference evidence="4 5" key="1">
    <citation type="submission" date="2019-05" db="EMBL/GenBank/DDBJ databases">
        <title>Another draft genome of Portunus trituberculatus and its Hox gene families provides insights of decapod evolution.</title>
        <authorList>
            <person name="Jeong J.-H."/>
            <person name="Song I."/>
            <person name="Kim S."/>
            <person name="Choi T."/>
            <person name="Kim D."/>
            <person name="Ryu S."/>
            <person name="Kim W."/>
        </authorList>
    </citation>
    <scope>NUCLEOTIDE SEQUENCE [LARGE SCALE GENOMIC DNA]</scope>
    <source>
        <tissue evidence="4">Muscle</tissue>
    </source>
</reference>
<feature type="region of interest" description="Disordered" evidence="2">
    <location>
        <begin position="257"/>
        <end position="278"/>
    </location>
</feature>
<feature type="domain" description="Pentraxin (PTX)" evidence="3">
    <location>
        <begin position="1"/>
        <end position="142"/>
    </location>
</feature>
<dbReference type="PROSITE" id="PS51828">
    <property type="entry name" value="PTX_2"/>
    <property type="match status" value="1"/>
</dbReference>
<organism evidence="4 5">
    <name type="scientific">Portunus trituberculatus</name>
    <name type="common">Swimming crab</name>
    <name type="synonym">Neptunus trituberculatus</name>
    <dbReference type="NCBI Taxonomy" id="210409"/>
    <lineage>
        <taxon>Eukaryota</taxon>
        <taxon>Metazoa</taxon>
        <taxon>Ecdysozoa</taxon>
        <taxon>Arthropoda</taxon>
        <taxon>Crustacea</taxon>
        <taxon>Multicrustacea</taxon>
        <taxon>Malacostraca</taxon>
        <taxon>Eumalacostraca</taxon>
        <taxon>Eucarida</taxon>
        <taxon>Decapoda</taxon>
        <taxon>Pleocyemata</taxon>
        <taxon>Brachyura</taxon>
        <taxon>Eubrachyura</taxon>
        <taxon>Portunoidea</taxon>
        <taxon>Portunidae</taxon>
        <taxon>Portuninae</taxon>
        <taxon>Portunus</taxon>
    </lineage>
</organism>
<name>A0A5B7IZR0_PORTR</name>
<protein>
    <recommendedName>
        <fullName evidence="3">Pentraxin (PTX) domain-containing protein</fullName>
    </recommendedName>
</protein>
<dbReference type="Gene3D" id="2.60.120.200">
    <property type="match status" value="1"/>
</dbReference>
<evidence type="ECO:0000256" key="1">
    <source>
        <dbReference type="PROSITE-ProRule" id="PRU01172"/>
    </source>
</evidence>
<comment type="caution">
    <text evidence="1">Lacks conserved residue(s) required for the propagation of feature annotation.</text>
</comment>
<evidence type="ECO:0000259" key="3">
    <source>
        <dbReference type="PROSITE" id="PS51828"/>
    </source>
</evidence>
<dbReference type="AlphaFoldDB" id="A0A5B7IZR0"/>
<dbReference type="OrthoDB" id="2019384at2759"/>
<evidence type="ECO:0000256" key="2">
    <source>
        <dbReference type="SAM" id="MobiDB-lite"/>
    </source>
</evidence>
<dbReference type="InterPro" id="IPR016187">
    <property type="entry name" value="CTDL_fold"/>
</dbReference>
<dbReference type="Proteomes" id="UP000324222">
    <property type="component" value="Unassembled WGS sequence"/>
</dbReference>
<dbReference type="SUPFAM" id="SSF49899">
    <property type="entry name" value="Concanavalin A-like lectins/glucanases"/>
    <property type="match status" value="1"/>
</dbReference>
<accession>A0A5B7IZR0</accession>
<dbReference type="InterPro" id="IPR013320">
    <property type="entry name" value="ConA-like_dom_sf"/>
</dbReference>